<proteinExistence type="predicted"/>
<reference evidence="2" key="1">
    <citation type="submission" date="2021-07" db="EMBL/GenBank/DDBJ databases">
        <authorList>
            <person name="Durling M."/>
        </authorList>
    </citation>
    <scope>NUCLEOTIDE SEQUENCE</scope>
</reference>
<evidence type="ECO:0000256" key="1">
    <source>
        <dbReference type="SAM" id="SignalP"/>
    </source>
</evidence>
<keyword evidence="3" id="KW-1185">Reference proteome</keyword>
<feature type="chain" id="PRO_5040153416" evidence="1">
    <location>
        <begin position="17"/>
        <end position="105"/>
    </location>
</feature>
<organism evidence="2 3">
    <name type="scientific">Hymenoscyphus fraxineus</name>
    <dbReference type="NCBI Taxonomy" id="746836"/>
    <lineage>
        <taxon>Eukaryota</taxon>
        <taxon>Fungi</taxon>
        <taxon>Dikarya</taxon>
        <taxon>Ascomycota</taxon>
        <taxon>Pezizomycotina</taxon>
        <taxon>Leotiomycetes</taxon>
        <taxon>Helotiales</taxon>
        <taxon>Helotiaceae</taxon>
        <taxon>Hymenoscyphus</taxon>
    </lineage>
</organism>
<evidence type="ECO:0000313" key="2">
    <source>
        <dbReference type="EMBL" id="CAG8957945.1"/>
    </source>
</evidence>
<dbReference type="Proteomes" id="UP000696280">
    <property type="component" value="Unassembled WGS sequence"/>
</dbReference>
<evidence type="ECO:0000313" key="3">
    <source>
        <dbReference type="Proteomes" id="UP000696280"/>
    </source>
</evidence>
<comment type="caution">
    <text evidence="2">The sequence shown here is derived from an EMBL/GenBank/DDBJ whole genome shotgun (WGS) entry which is preliminary data.</text>
</comment>
<name>A0A9N9L576_9HELO</name>
<dbReference type="EMBL" id="CAJVRL010000081">
    <property type="protein sequence ID" value="CAG8957945.1"/>
    <property type="molecule type" value="Genomic_DNA"/>
</dbReference>
<accession>A0A9N9L576</accession>
<sequence>MHVLNVIVAFATLSSAQHAIGYLTGDPGCDRTALIWEAGPTSPKGGGWKYLMWDFHSAISCMRTQVIALNMNGRISFPDGLVHSVQIRNEMCDWVLFSSTEPMME</sequence>
<protein>
    <submittedName>
        <fullName evidence="2">Uncharacterized protein</fullName>
    </submittedName>
</protein>
<keyword evidence="1" id="KW-0732">Signal</keyword>
<feature type="signal peptide" evidence="1">
    <location>
        <begin position="1"/>
        <end position="16"/>
    </location>
</feature>
<gene>
    <name evidence="2" type="ORF">HYFRA_00000287</name>
</gene>
<dbReference type="AlphaFoldDB" id="A0A9N9L576"/>